<organism evidence="1 2">
    <name type="scientific">Levilactobacillus brevis</name>
    <name type="common">Lactobacillus brevis</name>
    <dbReference type="NCBI Taxonomy" id="1580"/>
    <lineage>
        <taxon>Bacteria</taxon>
        <taxon>Bacillati</taxon>
        <taxon>Bacillota</taxon>
        <taxon>Bacilli</taxon>
        <taxon>Lactobacillales</taxon>
        <taxon>Lactobacillaceae</taxon>
        <taxon>Levilactobacillus</taxon>
    </lineage>
</organism>
<dbReference type="RefSeq" id="WP_211756825.1">
    <property type="nucleotide sequence ID" value="NZ_JAERKF010000018.1"/>
</dbReference>
<dbReference type="AlphaFoldDB" id="A0AA41ERM0"/>
<dbReference type="EMBL" id="JAERKF010000018">
    <property type="protein sequence ID" value="MBS1011595.1"/>
    <property type="molecule type" value="Genomic_DNA"/>
</dbReference>
<comment type="caution">
    <text evidence="1">The sequence shown here is derived from an EMBL/GenBank/DDBJ whole genome shotgun (WGS) entry which is preliminary data.</text>
</comment>
<name>A0AA41ERM0_LEVBR</name>
<accession>A0AA41ERM0</accession>
<protein>
    <submittedName>
        <fullName evidence="1">Uncharacterized protein</fullName>
    </submittedName>
</protein>
<reference evidence="1" key="1">
    <citation type="submission" date="2020-12" db="EMBL/GenBank/DDBJ databases">
        <authorList>
            <person name="Mcmullen J.G."/>
        </authorList>
    </citation>
    <scope>NUCLEOTIDE SEQUENCE</scope>
    <source>
        <strain evidence="1">Dm-2019-70</strain>
    </source>
</reference>
<sequence length="74" mass="8569">MAVNKDLIDQTLMEMSKLSEGKAMQYSLKESDISYHDLKETVDFLNSKYSKFTFACSTSPNELLFVVKKLFDQF</sequence>
<gene>
    <name evidence="1" type="ORF">JK167_12260</name>
</gene>
<dbReference type="Proteomes" id="UP000676478">
    <property type="component" value="Unassembled WGS sequence"/>
</dbReference>
<evidence type="ECO:0000313" key="1">
    <source>
        <dbReference type="EMBL" id="MBS1011595.1"/>
    </source>
</evidence>
<reference evidence="1" key="2">
    <citation type="submission" date="2022-09" db="EMBL/GenBank/DDBJ databases">
        <title>Genome-inferred correspondence between phylogeny and metabolic traits in the wild Drosophila gut microbiome.</title>
        <authorList>
            <person name="Bueno E."/>
            <person name="Blow F."/>
            <person name="Douglas A.E."/>
        </authorList>
    </citation>
    <scope>NUCLEOTIDE SEQUENCE</scope>
    <source>
        <strain evidence="1">Dm-2019-70</strain>
    </source>
</reference>
<proteinExistence type="predicted"/>
<evidence type="ECO:0000313" key="2">
    <source>
        <dbReference type="Proteomes" id="UP000676478"/>
    </source>
</evidence>